<evidence type="ECO:0000259" key="5">
    <source>
        <dbReference type="Pfam" id="PF07992"/>
    </source>
</evidence>
<dbReference type="InterPro" id="IPR036188">
    <property type="entry name" value="FAD/NAD-bd_sf"/>
</dbReference>
<accession>A0A382AUE9</accession>
<dbReference type="Gene3D" id="3.30.390.30">
    <property type="match status" value="1"/>
</dbReference>
<organism evidence="7">
    <name type="scientific">marine metagenome</name>
    <dbReference type="NCBI Taxonomy" id="408172"/>
    <lineage>
        <taxon>unclassified sequences</taxon>
        <taxon>metagenomes</taxon>
        <taxon>ecological metagenomes</taxon>
    </lineage>
</organism>
<keyword evidence="3" id="KW-0274">FAD</keyword>
<feature type="domain" description="FAD/NAD(P)-binding" evidence="5">
    <location>
        <begin position="6"/>
        <end position="306"/>
    </location>
</feature>
<evidence type="ECO:0000256" key="3">
    <source>
        <dbReference type="ARBA" id="ARBA00022827"/>
    </source>
</evidence>
<reference evidence="7" key="1">
    <citation type="submission" date="2018-05" db="EMBL/GenBank/DDBJ databases">
        <authorList>
            <person name="Lanie J.A."/>
            <person name="Ng W.-L."/>
            <person name="Kazmierczak K.M."/>
            <person name="Andrzejewski T.M."/>
            <person name="Davidsen T.M."/>
            <person name="Wayne K.J."/>
            <person name="Tettelin H."/>
            <person name="Glass J.I."/>
            <person name="Rusch D."/>
            <person name="Podicherti R."/>
            <person name="Tsui H.-C.T."/>
            <person name="Winkler M.E."/>
        </authorList>
    </citation>
    <scope>NUCLEOTIDE SEQUENCE</scope>
</reference>
<dbReference type="SUPFAM" id="SSF51905">
    <property type="entry name" value="FAD/NAD(P)-binding domain"/>
    <property type="match status" value="1"/>
</dbReference>
<dbReference type="AlphaFoldDB" id="A0A382AUE9"/>
<evidence type="ECO:0000259" key="6">
    <source>
        <dbReference type="Pfam" id="PF14759"/>
    </source>
</evidence>
<dbReference type="Pfam" id="PF07992">
    <property type="entry name" value="Pyr_redox_2"/>
    <property type="match status" value="1"/>
</dbReference>
<dbReference type="GO" id="GO:0005737">
    <property type="term" value="C:cytoplasm"/>
    <property type="evidence" value="ECO:0007669"/>
    <property type="project" value="TreeGrafter"/>
</dbReference>
<dbReference type="PRINTS" id="PR00411">
    <property type="entry name" value="PNDRDTASEI"/>
</dbReference>
<evidence type="ECO:0000256" key="4">
    <source>
        <dbReference type="ARBA" id="ARBA00023002"/>
    </source>
</evidence>
<feature type="domain" description="Reductase C-terminal" evidence="6">
    <location>
        <begin position="325"/>
        <end position="411"/>
    </location>
</feature>
<dbReference type="Pfam" id="PF14759">
    <property type="entry name" value="Reductase_C"/>
    <property type="match status" value="1"/>
</dbReference>
<gene>
    <name evidence="7" type="ORF">METZ01_LOCUS157507</name>
</gene>
<comment type="cofactor">
    <cofactor evidence="1">
        <name>FAD</name>
        <dbReference type="ChEBI" id="CHEBI:57692"/>
    </cofactor>
</comment>
<keyword evidence="4" id="KW-0560">Oxidoreductase</keyword>
<evidence type="ECO:0000256" key="2">
    <source>
        <dbReference type="ARBA" id="ARBA00022630"/>
    </source>
</evidence>
<dbReference type="PANTHER" id="PTHR43557:SF2">
    <property type="entry name" value="RIESKE DOMAIN-CONTAINING PROTEIN-RELATED"/>
    <property type="match status" value="1"/>
</dbReference>
<dbReference type="PRINTS" id="PR00368">
    <property type="entry name" value="FADPNR"/>
</dbReference>
<dbReference type="InterPro" id="IPR023753">
    <property type="entry name" value="FAD/NAD-binding_dom"/>
</dbReference>
<protein>
    <recommendedName>
        <fullName evidence="8">FAD/NAD(P)-binding domain-containing protein</fullName>
    </recommendedName>
</protein>
<evidence type="ECO:0000256" key="1">
    <source>
        <dbReference type="ARBA" id="ARBA00001974"/>
    </source>
</evidence>
<dbReference type="InterPro" id="IPR016156">
    <property type="entry name" value="FAD/NAD-linked_Rdtase_dimer_sf"/>
</dbReference>
<dbReference type="GO" id="GO:0016651">
    <property type="term" value="F:oxidoreductase activity, acting on NAD(P)H"/>
    <property type="evidence" value="ECO:0007669"/>
    <property type="project" value="TreeGrafter"/>
</dbReference>
<dbReference type="InterPro" id="IPR050446">
    <property type="entry name" value="FAD-oxidoreductase/Apoptosis"/>
</dbReference>
<dbReference type="InterPro" id="IPR028202">
    <property type="entry name" value="Reductase_C"/>
</dbReference>
<dbReference type="Gene3D" id="3.50.50.60">
    <property type="entry name" value="FAD/NAD(P)-binding domain"/>
    <property type="match status" value="2"/>
</dbReference>
<name>A0A382AUE9_9ZZZZ</name>
<proteinExistence type="predicted"/>
<evidence type="ECO:0008006" key="8">
    <source>
        <dbReference type="Google" id="ProtNLM"/>
    </source>
</evidence>
<sequence length="412" mass="46949">MDHKQHIIILGGGQVAAYAAKEIRLEEKNINISIISEEVSLPYERPPLSKECLLTKKNYEECLFFSSDFYRENNINFINNEKIINVKFDQQTLISANNKTYFYDKLLIATGSINRKLKLNESSEEIDKNLIYLRNIEDSKKIKHKLTSSKKILILGGGFIGLEIASAANQLGKEVAVVEIADHLMGRVIPKQIAKIIQNVHEKNGTKFYLGENIKKIIKKNNQYQVELEHRIVTEVDLIIVGIGSNPNINLFKDSELQLDNGIMTNEFCQTSIKNVFAAGDIANFYHPFYNKHMRLESFKHAQNHGINAGKNIVGKRTAYTKIPWMWSDQFDLNLQLTGICNNYETYVQRGKNVNEGIIYFFLKNRRIIGACGVGIGGKIGRDIRLAGKLSEKKIKLNKEILSDKNQKLNKI</sequence>
<dbReference type="PANTHER" id="PTHR43557">
    <property type="entry name" value="APOPTOSIS-INDUCING FACTOR 1"/>
    <property type="match status" value="1"/>
</dbReference>
<dbReference type="SUPFAM" id="SSF55424">
    <property type="entry name" value="FAD/NAD-linked reductases, dimerisation (C-terminal) domain"/>
    <property type="match status" value="1"/>
</dbReference>
<dbReference type="EMBL" id="UINC01026711">
    <property type="protein sequence ID" value="SVB04653.1"/>
    <property type="molecule type" value="Genomic_DNA"/>
</dbReference>
<keyword evidence="2" id="KW-0285">Flavoprotein</keyword>
<evidence type="ECO:0000313" key="7">
    <source>
        <dbReference type="EMBL" id="SVB04653.1"/>
    </source>
</evidence>